<dbReference type="RefSeq" id="WP_098074496.1">
    <property type="nucleotide sequence ID" value="NZ_PDEQ01000002.1"/>
</dbReference>
<proteinExistence type="predicted"/>
<keyword evidence="2" id="KW-1185">Reference proteome</keyword>
<evidence type="ECO:0000313" key="2">
    <source>
        <dbReference type="Proteomes" id="UP000220102"/>
    </source>
</evidence>
<comment type="caution">
    <text evidence="1">The sequence shown here is derived from an EMBL/GenBank/DDBJ whole genome shotgun (WGS) entry which is preliminary data.</text>
</comment>
<reference evidence="1 2" key="1">
    <citation type="submission" date="2017-10" db="EMBL/GenBank/DDBJ databases">
        <title>Draft genome of Longibacter Salinarum.</title>
        <authorList>
            <person name="Goh K.M."/>
            <person name="Shamsir M.S."/>
            <person name="Lim S.W."/>
        </authorList>
    </citation>
    <scope>NUCLEOTIDE SEQUENCE [LARGE SCALE GENOMIC DNA]</scope>
    <source>
        <strain evidence="1 2">KCTC 52045</strain>
    </source>
</reference>
<name>A0A2A8D0Z7_9BACT</name>
<organism evidence="1 2">
    <name type="scientific">Longibacter salinarum</name>
    <dbReference type="NCBI Taxonomy" id="1850348"/>
    <lineage>
        <taxon>Bacteria</taxon>
        <taxon>Pseudomonadati</taxon>
        <taxon>Rhodothermota</taxon>
        <taxon>Rhodothermia</taxon>
        <taxon>Rhodothermales</taxon>
        <taxon>Salisaetaceae</taxon>
        <taxon>Longibacter</taxon>
    </lineage>
</organism>
<accession>A0A2A8D0Z7</accession>
<dbReference type="Proteomes" id="UP000220102">
    <property type="component" value="Unassembled WGS sequence"/>
</dbReference>
<dbReference type="EMBL" id="PDEQ01000002">
    <property type="protein sequence ID" value="PEN14318.1"/>
    <property type="molecule type" value="Genomic_DNA"/>
</dbReference>
<sequence length="65" mass="6949">MSRFLKALLITGIATGAAAVLLRSLDLESAQPEIDDDIAALGFDPNDIPDEDAELLLKELASHLM</sequence>
<evidence type="ECO:0000313" key="1">
    <source>
        <dbReference type="EMBL" id="PEN14318.1"/>
    </source>
</evidence>
<dbReference type="AlphaFoldDB" id="A0A2A8D0Z7"/>
<gene>
    <name evidence="1" type="ORF">CRI94_04575</name>
</gene>
<protein>
    <submittedName>
        <fullName evidence="1">Uncharacterized protein</fullName>
    </submittedName>
</protein>